<keyword evidence="4" id="KW-1185">Reference proteome</keyword>
<evidence type="ECO:0000256" key="2">
    <source>
        <dbReference type="SAM" id="SignalP"/>
    </source>
</evidence>
<evidence type="ECO:0000313" key="3">
    <source>
        <dbReference type="EMBL" id="RZU62727.1"/>
    </source>
</evidence>
<sequence length="195" mass="19962">MKWGPPVGGRKPIKKAVLAGSLASAVAISSLALTAAPATAAMPVDIQISSEDYGSSEQVKDFEAGLEYIMSIPDDVLLRGDVATAEWAKGHLRTNVEGVPSAATGGEAAPVGIMYASVLGCSAAIGTVIATTAIPVAKLLKIKRLVKAVGGVKETVKLMWGASFSYEKISALGGSIGVLAAEFIGVTSIREKCFN</sequence>
<dbReference type="Proteomes" id="UP000292685">
    <property type="component" value="Unassembled WGS sequence"/>
</dbReference>
<feature type="signal peptide" evidence="2">
    <location>
        <begin position="1"/>
        <end position="40"/>
    </location>
</feature>
<accession>A0A4Q8AEL4</accession>
<feature type="transmembrane region" description="Helical" evidence="1">
    <location>
        <begin position="113"/>
        <end position="137"/>
    </location>
</feature>
<evidence type="ECO:0000256" key="1">
    <source>
        <dbReference type="SAM" id="Phobius"/>
    </source>
</evidence>
<protein>
    <submittedName>
        <fullName evidence="3">Uncharacterized protein</fullName>
    </submittedName>
</protein>
<keyword evidence="1" id="KW-0472">Membrane</keyword>
<dbReference type="EMBL" id="SHLA01000001">
    <property type="protein sequence ID" value="RZU62727.1"/>
    <property type="molecule type" value="Genomic_DNA"/>
</dbReference>
<evidence type="ECO:0000313" key="4">
    <source>
        <dbReference type="Proteomes" id="UP000292685"/>
    </source>
</evidence>
<gene>
    <name evidence="3" type="ORF">EV380_2329</name>
</gene>
<reference evidence="3 4" key="1">
    <citation type="submission" date="2019-02" db="EMBL/GenBank/DDBJ databases">
        <title>Sequencing the genomes of 1000 actinobacteria strains.</title>
        <authorList>
            <person name="Klenk H.-P."/>
        </authorList>
    </citation>
    <scope>NUCLEOTIDE SEQUENCE [LARGE SCALE GENOMIC DNA]</scope>
    <source>
        <strain evidence="3 4">DSM 17364</strain>
    </source>
</reference>
<comment type="caution">
    <text evidence="3">The sequence shown here is derived from an EMBL/GenBank/DDBJ whole genome shotgun (WGS) entry which is preliminary data.</text>
</comment>
<keyword evidence="2" id="KW-0732">Signal</keyword>
<keyword evidence="1" id="KW-1133">Transmembrane helix</keyword>
<keyword evidence="1" id="KW-0812">Transmembrane</keyword>
<proteinExistence type="predicted"/>
<feature type="chain" id="PRO_5020329247" evidence="2">
    <location>
        <begin position="41"/>
        <end position="195"/>
    </location>
</feature>
<name>A0A4Q8AEL4_9MICC</name>
<organism evidence="3 4">
    <name type="scientific">Zhihengliuella halotolerans</name>
    <dbReference type="NCBI Taxonomy" id="370736"/>
    <lineage>
        <taxon>Bacteria</taxon>
        <taxon>Bacillati</taxon>
        <taxon>Actinomycetota</taxon>
        <taxon>Actinomycetes</taxon>
        <taxon>Micrococcales</taxon>
        <taxon>Micrococcaceae</taxon>
        <taxon>Zhihengliuella</taxon>
    </lineage>
</organism>
<dbReference type="AlphaFoldDB" id="A0A4Q8AEL4"/>